<dbReference type="eggNOG" id="COG0789">
    <property type="taxonomic scope" value="Bacteria"/>
</dbReference>
<dbReference type="GeneID" id="29470805"/>
<dbReference type="Proteomes" id="UP000001318">
    <property type="component" value="Chromosome"/>
</dbReference>
<evidence type="ECO:0000259" key="2">
    <source>
        <dbReference type="PROSITE" id="PS50937"/>
    </source>
</evidence>
<evidence type="ECO:0000313" key="4">
    <source>
        <dbReference type="Proteomes" id="UP000001318"/>
    </source>
</evidence>
<dbReference type="RefSeq" id="WP_012298041.1">
    <property type="nucleotide sequence ID" value="NC_010407.1"/>
</dbReference>
<dbReference type="SUPFAM" id="SSF46955">
    <property type="entry name" value="Putative DNA-binding domain"/>
    <property type="match status" value="1"/>
</dbReference>
<dbReference type="Pfam" id="PF13411">
    <property type="entry name" value="MerR_1"/>
    <property type="match status" value="1"/>
</dbReference>
<dbReference type="GO" id="GO:0003677">
    <property type="term" value="F:DNA binding"/>
    <property type="evidence" value="ECO:0007669"/>
    <property type="project" value="UniProtKB-KW"/>
</dbReference>
<organism evidence="3 4">
    <name type="scientific">Clavibacter sepedonicus</name>
    <name type="common">Clavibacter michiganensis subsp. sepedonicus</name>
    <dbReference type="NCBI Taxonomy" id="31964"/>
    <lineage>
        <taxon>Bacteria</taxon>
        <taxon>Bacillati</taxon>
        <taxon>Actinomycetota</taxon>
        <taxon>Actinomycetes</taxon>
        <taxon>Micrococcales</taxon>
        <taxon>Microbacteriaceae</taxon>
        <taxon>Clavibacter</taxon>
    </lineage>
</organism>
<dbReference type="InterPro" id="IPR000551">
    <property type="entry name" value="MerR-type_HTH_dom"/>
</dbReference>
<protein>
    <submittedName>
        <fullName evidence="3">MerR-family transcriptional regulator</fullName>
    </submittedName>
</protein>
<dbReference type="KEGG" id="cms:CMS0605"/>
<sequence length="218" mass="23042">MRYPRRIRITELAEATGVAPATVKYYVREGLLPAGTRVSDNRTDYDDEHARRVRLIRALIDVGRLPVARAREVLAVLDDDGRRVQEVFTVAQDALTPGPATADAPPADALARVDAATADAGWCVLEGHAGRTQAARAVDAFARSGHPLGDDYLARYAEAASIQAEADLAAVRGRPDRTAMAELMVVGTVLGDQLAAGLRRISQATVSMTAQAAAGGAS</sequence>
<dbReference type="SMART" id="SM00422">
    <property type="entry name" value="HTH_MERR"/>
    <property type="match status" value="1"/>
</dbReference>
<keyword evidence="4" id="KW-1185">Reference proteome</keyword>
<dbReference type="PANTHER" id="PTHR30204:SF98">
    <property type="entry name" value="HTH-TYPE TRANSCRIPTIONAL REGULATOR ADHR"/>
    <property type="match status" value="1"/>
</dbReference>
<evidence type="ECO:0000313" key="3">
    <source>
        <dbReference type="EMBL" id="CAQ00725.1"/>
    </source>
</evidence>
<reference evidence="3 4" key="1">
    <citation type="journal article" date="2008" name="J. Bacteriol.">
        <title>Genome of the actinomycete plant pathogen Clavibacter michiganensis subsp. sepedonicus suggests recent niche adaptation.</title>
        <authorList>
            <person name="Bentley S.D."/>
            <person name="Corton C."/>
            <person name="Brown S.E."/>
            <person name="Barron A."/>
            <person name="Clark L."/>
            <person name="Doggett J."/>
            <person name="Harris B."/>
            <person name="Ormond D."/>
            <person name="Quail M.A."/>
            <person name="May G."/>
            <person name="Francis D."/>
            <person name="Knudson D."/>
            <person name="Parkhill J."/>
            <person name="Ishimaru C.A."/>
        </authorList>
    </citation>
    <scope>NUCLEOTIDE SEQUENCE [LARGE SCALE GENOMIC DNA]</scope>
    <source>
        <strain evidence="4">ATCC 33113 / DSM 20744 / JCM 9667 / LMG 2889 / ICMP 2535 / C-1</strain>
    </source>
</reference>
<dbReference type="PROSITE" id="PS50937">
    <property type="entry name" value="HTH_MERR_2"/>
    <property type="match status" value="1"/>
</dbReference>
<dbReference type="HOGENOM" id="CLU_102175_0_0_11"/>
<keyword evidence="1" id="KW-0238">DNA-binding</keyword>
<dbReference type="AlphaFoldDB" id="B0RDT2"/>
<dbReference type="Gene3D" id="1.10.1660.10">
    <property type="match status" value="1"/>
</dbReference>
<name>B0RDT2_CLASE</name>
<dbReference type="GO" id="GO:0003700">
    <property type="term" value="F:DNA-binding transcription factor activity"/>
    <property type="evidence" value="ECO:0007669"/>
    <property type="project" value="InterPro"/>
</dbReference>
<dbReference type="STRING" id="31964.CMS0605"/>
<accession>B0RDT2</accession>
<dbReference type="InterPro" id="IPR047057">
    <property type="entry name" value="MerR_fam"/>
</dbReference>
<proteinExistence type="predicted"/>
<dbReference type="InterPro" id="IPR009061">
    <property type="entry name" value="DNA-bd_dom_put_sf"/>
</dbReference>
<evidence type="ECO:0000256" key="1">
    <source>
        <dbReference type="ARBA" id="ARBA00023125"/>
    </source>
</evidence>
<gene>
    <name evidence="3" type="ordered locus">CMS0605</name>
</gene>
<feature type="domain" description="HTH merR-type" evidence="2">
    <location>
        <begin position="6"/>
        <end position="76"/>
    </location>
</feature>
<dbReference type="PRINTS" id="PR00040">
    <property type="entry name" value="HTHMERR"/>
</dbReference>
<dbReference type="EMBL" id="AM849034">
    <property type="protein sequence ID" value="CAQ00725.1"/>
    <property type="molecule type" value="Genomic_DNA"/>
</dbReference>
<dbReference type="PANTHER" id="PTHR30204">
    <property type="entry name" value="REDOX-CYCLING DRUG-SENSING TRANSCRIPTIONAL ACTIVATOR SOXR"/>
    <property type="match status" value="1"/>
</dbReference>